<reference evidence="1 2" key="1">
    <citation type="submission" date="2015-04" db="EMBL/GenBank/DDBJ databases">
        <authorList>
            <person name="Syromyatnikov M.Y."/>
            <person name="Popov V.N."/>
        </authorList>
    </citation>
    <scope>NUCLEOTIDE SEQUENCE [LARGE SCALE GENOMIC DNA]</scope>
</reference>
<keyword evidence="2" id="KW-1185">Reference proteome</keyword>
<proteinExistence type="predicted"/>
<organism evidence="1 2">
    <name type="scientific">Clunio marinus</name>
    <dbReference type="NCBI Taxonomy" id="568069"/>
    <lineage>
        <taxon>Eukaryota</taxon>
        <taxon>Metazoa</taxon>
        <taxon>Ecdysozoa</taxon>
        <taxon>Arthropoda</taxon>
        <taxon>Hexapoda</taxon>
        <taxon>Insecta</taxon>
        <taxon>Pterygota</taxon>
        <taxon>Neoptera</taxon>
        <taxon>Endopterygota</taxon>
        <taxon>Diptera</taxon>
        <taxon>Nematocera</taxon>
        <taxon>Chironomoidea</taxon>
        <taxon>Chironomidae</taxon>
        <taxon>Clunio</taxon>
    </lineage>
</organism>
<name>A0A1J1IIU6_9DIPT</name>
<evidence type="ECO:0000313" key="1">
    <source>
        <dbReference type="EMBL" id="CRK98377.1"/>
    </source>
</evidence>
<dbReference type="EMBL" id="CVRI01000047">
    <property type="protein sequence ID" value="CRK98377.1"/>
    <property type="molecule type" value="Genomic_DNA"/>
</dbReference>
<dbReference type="AlphaFoldDB" id="A0A1J1IIU6"/>
<evidence type="ECO:0000313" key="2">
    <source>
        <dbReference type="Proteomes" id="UP000183832"/>
    </source>
</evidence>
<sequence>MFHNNLNQTLYQNISAIIAFSLQDHLNEFSYNAKSEDHIWLRNFAIGRKQNIQPCRSKSMKINLKTFTIPPSHYQSLCLNKRKFSSFSEQKD</sequence>
<accession>A0A1J1IIU6</accession>
<protein>
    <submittedName>
        <fullName evidence="1">CLUMA_CG011736, isoform A</fullName>
    </submittedName>
</protein>
<gene>
    <name evidence="1" type="ORF">CLUMA_CG011736</name>
</gene>
<dbReference type="Proteomes" id="UP000183832">
    <property type="component" value="Unassembled WGS sequence"/>
</dbReference>